<keyword evidence="3 6" id="KW-0694">RNA-binding</keyword>
<evidence type="ECO:0000313" key="9">
    <source>
        <dbReference type="Proteomes" id="UP001357733"/>
    </source>
</evidence>
<dbReference type="PANTHER" id="PTHR21349:SF0">
    <property type="entry name" value="LARGE RIBOSOMAL SUBUNIT PROTEIN BL21M"/>
    <property type="match status" value="1"/>
</dbReference>
<dbReference type="NCBIfam" id="TIGR00061">
    <property type="entry name" value="L21"/>
    <property type="match status" value="1"/>
</dbReference>
<evidence type="ECO:0000256" key="7">
    <source>
        <dbReference type="RuleBase" id="RU000562"/>
    </source>
</evidence>
<accession>A0AAW9MV58</accession>
<evidence type="ECO:0000256" key="3">
    <source>
        <dbReference type="ARBA" id="ARBA00022884"/>
    </source>
</evidence>
<evidence type="ECO:0000256" key="6">
    <source>
        <dbReference type="HAMAP-Rule" id="MF_01363"/>
    </source>
</evidence>
<dbReference type="PANTHER" id="PTHR21349">
    <property type="entry name" value="50S RIBOSOMAL PROTEIN L21"/>
    <property type="match status" value="1"/>
</dbReference>
<keyword evidence="5 6" id="KW-0687">Ribonucleoprotein</keyword>
<dbReference type="GO" id="GO:0019843">
    <property type="term" value="F:rRNA binding"/>
    <property type="evidence" value="ECO:0007669"/>
    <property type="project" value="UniProtKB-UniRule"/>
</dbReference>
<evidence type="ECO:0000313" key="8">
    <source>
        <dbReference type="EMBL" id="MEB3429991.1"/>
    </source>
</evidence>
<comment type="similarity">
    <text evidence="1 6 7">Belongs to the bacterial ribosomal protein bL21 family.</text>
</comment>
<evidence type="ECO:0000256" key="2">
    <source>
        <dbReference type="ARBA" id="ARBA00022730"/>
    </source>
</evidence>
<dbReference type="InterPro" id="IPR001787">
    <property type="entry name" value="Ribosomal_bL21"/>
</dbReference>
<dbReference type="PROSITE" id="PS01169">
    <property type="entry name" value="RIBOSOMAL_L21"/>
    <property type="match status" value="1"/>
</dbReference>
<protein>
    <recommendedName>
        <fullName evidence="6">Large ribosomal subunit protein bL21</fullName>
    </recommendedName>
</protein>
<dbReference type="InterPro" id="IPR028909">
    <property type="entry name" value="bL21-like"/>
</dbReference>
<gene>
    <name evidence="6 8" type="primary">rplU</name>
    <name evidence="8" type="ORF">VLK81_08325</name>
</gene>
<evidence type="ECO:0000256" key="1">
    <source>
        <dbReference type="ARBA" id="ARBA00008563"/>
    </source>
</evidence>
<sequence length="103" mass="11569">MYAVIETGAKQYQVKEGDVIKVEKLQAEVGEGISFDKVLLVSDDNGIKAGKPILEGAKVEAEVLEQGKAKKVIVFRYRAKKNYRKKNGHRQPYTKVKIKSIAY</sequence>
<dbReference type="HAMAP" id="MF_01363">
    <property type="entry name" value="Ribosomal_bL21"/>
    <property type="match status" value="1"/>
</dbReference>
<dbReference type="EMBL" id="JAYKOT010000003">
    <property type="protein sequence ID" value="MEB3429991.1"/>
    <property type="molecule type" value="Genomic_DNA"/>
</dbReference>
<dbReference type="GO" id="GO:0003735">
    <property type="term" value="F:structural constituent of ribosome"/>
    <property type="evidence" value="ECO:0007669"/>
    <property type="project" value="InterPro"/>
</dbReference>
<dbReference type="Proteomes" id="UP001357733">
    <property type="component" value="Unassembled WGS sequence"/>
</dbReference>
<keyword evidence="2 6" id="KW-0699">rRNA-binding</keyword>
<dbReference type="InterPro" id="IPR036164">
    <property type="entry name" value="bL21-like_sf"/>
</dbReference>
<organism evidence="8 9">
    <name type="scientific">Citroniella saccharovorans</name>
    <dbReference type="NCBI Taxonomy" id="2053367"/>
    <lineage>
        <taxon>Bacteria</taxon>
        <taxon>Bacillati</taxon>
        <taxon>Bacillota</taxon>
        <taxon>Tissierellia</taxon>
        <taxon>Tissierellales</taxon>
        <taxon>Peptoniphilaceae</taxon>
        <taxon>Citroniella</taxon>
    </lineage>
</organism>
<comment type="function">
    <text evidence="6 7">This protein binds to 23S rRNA in the presence of protein L20.</text>
</comment>
<dbReference type="SUPFAM" id="SSF141091">
    <property type="entry name" value="L21p-like"/>
    <property type="match status" value="1"/>
</dbReference>
<dbReference type="GO" id="GO:0005840">
    <property type="term" value="C:ribosome"/>
    <property type="evidence" value="ECO:0007669"/>
    <property type="project" value="UniProtKB-KW"/>
</dbReference>
<keyword evidence="4 6" id="KW-0689">Ribosomal protein</keyword>
<dbReference type="GO" id="GO:0006412">
    <property type="term" value="P:translation"/>
    <property type="evidence" value="ECO:0007669"/>
    <property type="project" value="UniProtKB-UniRule"/>
</dbReference>
<evidence type="ECO:0000256" key="4">
    <source>
        <dbReference type="ARBA" id="ARBA00022980"/>
    </source>
</evidence>
<proteinExistence type="inferred from homology"/>
<dbReference type="GO" id="GO:1990904">
    <property type="term" value="C:ribonucleoprotein complex"/>
    <property type="evidence" value="ECO:0007669"/>
    <property type="project" value="UniProtKB-KW"/>
</dbReference>
<comment type="caution">
    <text evidence="8">The sequence shown here is derived from an EMBL/GenBank/DDBJ whole genome shotgun (WGS) entry which is preliminary data.</text>
</comment>
<dbReference type="RefSeq" id="WP_324620145.1">
    <property type="nucleotide sequence ID" value="NZ_JAYKOT010000003.1"/>
</dbReference>
<evidence type="ECO:0000256" key="5">
    <source>
        <dbReference type="ARBA" id="ARBA00023274"/>
    </source>
</evidence>
<comment type="subunit">
    <text evidence="6">Part of the 50S ribosomal subunit. Contacts protein L20.</text>
</comment>
<keyword evidence="9" id="KW-1185">Reference proteome</keyword>
<dbReference type="AlphaFoldDB" id="A0AAW9MV58"/>
<name>A0AAW9MV58_9FIRM</name>
<dbReference type="Pfam" id="PF00829">
    <property type="entry name" value="Ribosomal_L21p"/>
    <property type="match status" value="1"/>
</dbReference>
<dbReference type="InterPro" id="IPR018258">
    <property type="entry name" value="Ribosomal_bL21_CS"/>
</dbReference>
<dbReference type="GO" id="GO:0005737">
    <property type="term" value="C:cytoplasm"/>
    <property type="evidence" value="ECO:0007669"/>
    <property type="project" value="UniProtKB-ARBA"/>
</dbReference>
<reference evidence="8 9" key="1">
    <citation type="submission" date="2024-01" db="EMBL/GenBank/DDBJ databases">
        <title>Complete genome sequence of Citroniella saccharovorans strain M6.X9, isolated from human fecal sample.</title>
        <authorList>
            <person name="Cheng G."/>
            <person name="Westerholm M."/>
            <person name="Schnurer A."/>
        </authorList>
    </citation>
    <scope>NUCLEOTIDE SEQUENCE [LARGE SCALE GENOMIC DNA]</scope>
    <source>
        <strain evidence="8 9">DSM 29873</strain>
    </source>
</reference>